<protein>
    <submittedName>
        <fullName evidence="1">Uncharacterized protein</fullName>
    </submittedName>
</protein>
<proteinExistence type="predicted"/>
<comment type="caution">
    <text evidence="1">The sequence shown here is derived from an EMBL/GenBank/DDBJ whole genome shotgun (WGS) entry which is preliminary data.</text>
</comment>
<sequence>MCVHSRQGGHRNVLTECSTELRLHLMELNSTECRGQIWRSVPYHAVVMTILRLVHLKPQNSISIFRWVIGFGSSPYSVITRDVFHSPLKGPL</sequence>
<evidence type="ECO:0000313" key="1">
    <source>
        <dbReference type="EMBL" id="GMN48810.1"/>
    </source>
</evidence>
<evidence type="ECO:0000313" key="2">
    <source>
        <dbReference type="Proteomes" id="UP001187192"/>
    </source>
</evidence>
<gene>
    <name evidence="1" type="ORF">TIFTF001_017983</name>
</gene>
<dbReference type="EMBL" id="BTGU01000029">
    <property type="protein sequence ID" value="GMN48810.1"/>
    <property type="molecule type" value="Genomic_DNA"/>
</dbReference>
<dbReference type="Proteomes" id="UP001187192">
    <property type="component" value="Unassembled WGS sequence"/>
</dbReference>
<name>A0AA88ABL9_FICCA</name>
<accession>A0AA88ABL9</accession>
<reference evidence="1" key="1">
    <citation type="submission" date="2023-07" db="EMBL/GenBank/DDBJ databases">
        <title>draft genome sequence of fig (Ficus carica).</title>
        <authorList>
            <person name="Takahashi T."/>
            <person name="Nishimura K."/>
        </authorList>
    </citation>
    <scope>NUCLEOTIDE SEQUENCE</scope>
</reference>
<dbReference type="AlphaFoldDB" id="A0AA88ABL9"/>
<keyword evidence="2" id="KW-1185">Reference proteome</keyword>
<organism evidence="1 2">
    <name type="scientific">Ficus carica</name>
    <name type="common">Common fig</name>
    <dbReference type="NCBI Taxonomy" id="3494"/>
    <lineage>
        <taxon>Eukaryota</taxon>
        <taxon>Viridiplantae</taxon>
        <taxon>Streptophyta</taxon>
        <taxon>Embryophyta</taxon>
        <taxon>Tracheophyta</taxon>
        <taxon>Spermatophyta</taxon>
        <taxon>Magnoliopsida</taxon>
        <taxon>eudicotyledons</taxon>
        <taxon>Gunneridae</taxon>
        <taxon>Pentapetalae</taxon>
        <taxon>rosids</taxon>
        <taxon>fabids</taxon>
        <taxon>Rosales</taxon>
        <taxon>Moraceae</taxon>
        <taxon>Ficeae</taxon>
        <taxon>Ficus</taxon>
    </lineage>
</organism>